<dbReference type="Proteomes" id="UP000649617">
    <property type="component" value="Unassembled WGS sequence"/>
</dbReference>
<sequence>MSTSSNNPVGGDDGPSGNDGAGGDAVAAPMELNVEDRQAPEGERANKAPRISVINHCESMDRFHADEVLVPEFPNDILDNLQDYDLRFCKESDPMDDMWDDNGDEVIKTSNIPEELWFPFAEQEPLLAGGALESLDEIGDSYEINRSRWVAREYTWLDPEKEITFAP</sequence>
<feature type="compositionally biased region" description="Basic and acidic residues" evidence="1">
    <location>
        <begin position="34"/>
        <end position="46"/>
    </location>
</feature>
<feature type="region of interest" description="Disordered" evidence="1">
    <location>
        <begin position="1"/>
        <end position="48"/>
    </location>
</feature>
<name>A0A812PK06_SYMPI</name>
<evidence type="ECO:0000313" key="3">
    <source>
        <dbReference type="Proteomes" id="UP000649617"/>
    </source>
</evidence>
<organism evidence="2 3">
    <name type="scientific">Symbiodinium pilosum</name>
    <name type="common">Dinoflagellate</name>
    <dbReference type="NCBI Taxonomy" id="2952"/>
    <lineage>
        <taxon>Eukaryota</taxon>
        <taxon>Sar</taxon>
        <taxon>Alveolata</taxon>
        <taxon>Dinophyceae</taxon>
        <taxon>Suessiales</taxon>
        <taxon>Symbiodiniaceae</taxon>
        <taxon>Symbiodinium</taxon>
    </lineage>
</organism>
<proteinExistence type="predicted"/>
<keyword evidence="3" id="KW-1185">Reference proteome</keyword>
<dbReference type="AlphaFoldDB" id="A0A812PK06"/>
<gene>
    <name evidence="2" type="ORF">SPIL2461_LOCUS8484</name>
</gene>
<protein>
    <submittedName>
        <fullName evidence="2">Uncharacterized protein</fullName>
    </submittedName>
</protein>
<evidence type="ECO:0000313" key="2">
    <source>
        <dbReference type="EMBL" id="CAE7356568.1"/>
    </source>
</evidence>
<accession>A0A812PK06</accession>
<evidence type="ECO:0000256" key="1">
    <source>
        <dbReference type="SAM" id="MobiDB-lite"/>
    </source>
</evidence>
<reference evidence="2" key="1">
    <citation type="submission" date="2021-02" db="EMBL/GenBank/DDBJ databases">
        <authorList>
            <person name="Dougan E. K."/>
            <person name="Rhodes N."/>
            <person name="Thang M."/>
            <person name="Chan C."/>
        </authorList>
    </citation>
    <scope>NUCLEOTIDE SEQUENCE</scope>
</reference>
<comment type="caution">
    <text evidence="2">The sequence shown here is derived from an EMBL/GenBank/DDBJ whole genome shotgun (WGS) entry which is preliminary data.</text>
</comment>
<dbReference type="EMBL" id="CAJNIZ010013991">
    <property type="protein sequence ID" value="CAE7356568.1"/>
    <property type="molecule type" value="Genomic_DNA"/>
</dbReference>
<feature type="compositionally biased region" description="Gly residues" evidence="1">
    <location>
        <begin position="11"/>
        <end position="23"/>
    </location>
</feature>
<feature type="non-terminal residue" evidence="2">
    <location>
        <position position="1"/>
    </location>
</feature>
<dbReference type="OrthoDB" id="10664876at2759"/>